<protein>
    <submittedName>
        <fullName evidence="1">Uncharacterized protein</fullName>
    </submittedName>
</protein>
<evidence type="ECO:0000313" key="1">
    <source>
        <dbReference type="EMBL" id="KAI3733943.1"/>
    </source>
</evidence>
<evidence type="ECO:0000313" key="2">
    <source>
        <dbReference type="Proteomes" id="UP001055879"/>
    </source>
</evidence>
<dbReference type="EMBL" id="CM042050">
    <property type="protein sequence ID" value="KAI3733943.1"/>
    <property type="molecule type" value="Genomic_DNA"/>
</dbReference>
<proteinExistence type="predicted"/>
<sequence>MNYQKVERCGNSTVGSNNEWKMINVNLSLKQGKEVINIYHVKLKRDNTAQRNAVIEIGFNMTLDGVPLKKMDRYL</sequence>
<reference evidence="1 2" key="2">
    <citation type="journal article" date="2022" name="Mol. Ecol. Resour.">
        <title>The genomes of chicory, endive, great burdock and yacon provide insights into Asteraceae paleo-polyploidization history and plant inulin production.</title>
        <authorList>
            <person name="Fan W."/>
            <person name="Wang S."/>
            <person name="Wang H."/>
            <person name="Wang A."/>
            <person name="Jiang F."/>
            <person name="Liu H."/>
            <person name="Zhao H."/>
            <person name="Xu D."/>
            <person name="Zhang Y."/>
        </authorList>
    </citation>
    <scope>NUCLEOTIDE SEQUENCE [LARGE SCALE GENOMIC DNA]</scope>
    <source>
        <strain evidence="2">cv. Niubang</strain>
    </source>
</reference>
<comment type="caution">
    <text evidence="1">The sequence shown here is derived from an EMBL/GenBank/DDBJ whole genome shotgun (WGS) entry which is preliminary data.</text>
</comment>
<accession>A0ACB9CI12</accession>
<dbReference type="Proteomes" id="UP001055879">
    <property type="component" value="Linkage Group LG04"/>
</dbReference>
<keyword evidence="2" id="KW-1185">Reference proteome</keyword>
<organism evidence="1 2">
    <name type="scientific">Arctium lappa</name>
    <name type="common">Greater burdock</name>
    <name type="synonym">Lappa major</name>
    <dbReference type="NCBI Taxonomy" id="4217"/>
    <lineage>
        <taxon>Eukaryota</taxon>
        <taxon>Viridiplantae</taxon>
        <taxon>Streptophyta</taxon>
        <taxon>Embryophyta</taxon>
        <taxon>Tracheophyta</taxon>
        <taxon>Spermatophyta</taxon>
        <taxon>Magnoliopsida</taxon>
        <taxon>eudicotyledons</taxon>
        <taxon>Gunneridae</taxon>
        <taxon>Pentapetalae</taxon>
        <taxon>asterids</taxon>
        <taxon>campanulids</taxon>
        <taxon>Asterales</taxon>
        <taxon>Asteraceae</taxon>
        <taxon>Carduoideae</taxon>
        <taxon>Cardueae</taxon>
        <taxon>Arctiinae</taxon>
        <taxon>Arctium</taxon>
    </lineage>
</organism>
<name>A0ACB9CI12_ARCLA</name>
<gene>
    <name evidence="1" type="ORF">L6452_13402</name>
</gene>
<reference evidence="2" key="1">
    <citation type="journal article" date="2022" name="Mol. Ecol. Resour.">
        <title>The genomes of chicory, endive, great burdock and yacon provide insights into Asteraceae palaeo-polyploidization history and plant inulin production.</title>
        <authorList>
            <person name="Fan W."/>
            <person name="Wang S."/>
            <person name="Wang H."/>
            <person name="Wang A."/>
            <person name="Jiang F."/>
            <person name="Liu H."/>
            <person name="Zhao H."/>
            <person name="Xu D."/>
            <person name="Zhang Y."/>
        </authorList>
    </citation>
    <scope>NUCLEOTIDE SEQUENCE [LARGE SCALE GENOMIC DNA]</scope>
    <source>
        <strain evidence="2">cv. Niubang</strain>
    </source>
</reference>